<dbReference type="Proteomes" id="UP000663440">
    <property type="component" value="Chromosome"/>
</dbReference>
<accession>A0ABX7QIH6</accession>
<reference evidence="1 2" key="1">
    <citation type="submission" date="2021-03" db="EMBL/GenBank/DDBJ databases">
        <title>Flavobacterium kribbensis sp. nov, an endophytic bacteria, isolated from soybean.</title>
        <authorList>
            <person name="Lee J."/>
            <person name="Seo J."/>
        </authorList>
    </citation>
    <scope>NUCLEOTIDE SEQUENCE [LARGE SCALE GENOMIC DNA]</scope>
    <source>
        <strain evidence="1 2">BB8</strain>
    </source>
</reference>
<sequence length="68" mass="8092">MNKNIKTKPSYNQEILKILKNKYGYSYDYIRKSIRGDRSGEISEKIKYEYNKLVSESRKAIEIQVSKL</sequence>
<evidence type="ECO:0000313" key="2">
    <source>
        <dbReference type="Proteomes" id="UP000663440"/>
    </source>
</evidence>
<dbReference type="EMBL" id="CP071448">
    <property type="protein sequence ID" value="QSW90449.1"/>
    <property type="molecule type" value="Genomic_DNA"/>
</dbReference>
<evidence type="ECO:0000313" key="1">
    <source>
        <dbReference type="EMBL" id="QSW90449.1"/>
    </source>
</evidence>
<gene>
    <name evidence="1" type="ORF">J0383_06465</name>
</gene>
<dbReference type="RefSeq" id="WP_207297606.1">
    <property type="nucleotide sequence ID" value="NZ_CP071448.1"/>
</dbReference>
<organism evidence="1 2">
    <name type="scientific">Flavobacterium endoglycinae</name>
    <dbReference type="NCBI Taxonomy" id="2816357"/>
    <lineage>
        <taxon>Bacteria</taxon>
        <taxon>Pseudomonadati</taxon>
        <taxon>Bacteroidota</taxon>
        <taxon>Flavobacteriia</taxon>
        <taxon>Flavobacteriales</taxon>
        <taxon>Flavobacteriaceae</taxon>
        <taxon>Flavobacterium</taxon>
    </lineage>
</organism>
<proteinExistence type="predicted"/>
<protein>
    <submittedName>
        <fullName evidence="1">Uncharacterized protein</fullName>
    </submittedName>
</protein>
<name>A0ABX7QIH6_9FLAO</name>
<keyword evidence="2" id="KW-1185">Reference proteome</keyword>